<keyword evidence="5" id="KW-1185">Reference proteome</keyword>
<reference evidence="4" key="1">
    <citation type="journal article" date="2019" name="Environ. Microbiol.">
        <title>Fungal ecological strategies reflected in gene transcription - a case study of two litter decomposers.</title>
        <authorList>
            <person name="Barbi F."/>
            <person name="Kohler A."/>
            <person name="Barry K."/>
            <person name="Baskaran P."/>
            <person name="Daum C."/>
            <person name="Fauchery L."/>
            <person name="Ihrmark K."/>
            <person name="Kuo A."/>
            <person name="LaButti K."/>
            <person name="Lipzen A."/>
            <person name="Morin E."/>
            <person name="Grigoriev I.V."/>
            <person name="Henrissat B."/>
            <person name="Lindahl B."/>
            <person name="Martin F."/>
        </authorList>
    </citation>
    <scope>NUCLEOTIDE SEQUENCE</scope>
    <source>
        <strain evidence="4">JB14</strain>
    </source>
</reference>
<evidence type="ECO:0000313" key="5">
    <source>
        <dbReference type="Proteomes" id="UP000799118"/>
    </source>
</evidence>
<accession>A0A6A4IBP1</accession>
<comment type="cofactor">
    <cofactor evidence="1">
        <name>a divalent metal cation</name>
        <dbReference type="ChEBI" id="CHEBI:60240"/>
    </cofactor>
</comment>
<evidence type="ECO:0000256" key="2">
    <source>
        <dbReference type="ARBA" id="ARBA00022723"/>
    </source>
</evidence>
<name>A0A6A4IBP1_9AGAR</name>
<dbReference type="AlphaFoldDB" id="A0A6A4IBP1"/>
<keyword evidence="2" id="KW-0479">Metal-binding</keyword>
<proteinExistence type="predicted"/>
<dbReference type="InterPro" id="IPR027806">
    <property type="entry name" value="HARBI1_dom"/>
</dbReference>
<dbReference type="PANTHER" id="PTHR48471">
    <property type="entry name" value="DDE TNP4 DOMAIN-CONTAINING PROTEIN"/>
    <property type="match status" value="1"/>
</dbReference>
<dbReference type="OrthoDB" id="78198at2759"/>
<dbReference type="Proteomes" id="UP000799118">
    <property type="component" value="Unassembled WGS sequence"/>
</dbReference>
<evidence type="ECO:0000259" key="3">
    <source>
        <dbReference type="Pfam" id="PF13359"/>
    </source>
</evidence>
<dbReference type="EMBL" id="ML769396">
    <property type="protein sequence ID" value="KAE9407420.1"/>
    <property type="molecule type" value="Genomic_DNA"/>
</dbReference>
<evidence type="ECO:0000256" key="1">
    <source>
        <dbReference type="ARBA" id="ARBA00001968"/>
    </source>
</evidence>
<gene>
    <name evidence="4" type="ORF">BT96DRAFT_954504</name>
</gene>
<sequence>MDVILQCQQEEDLDNEAHLQQLALLATLFLGIAENEQNKDDHSFITTMGFDVRTFHYILEGWNCFAEQWNNTPIPRNNVPSQAGPCIHARSLDAAGALGLVLHYLSSSMLEITLQQVFALVPSVLTGYLDFAKQILLQTLCSMPEAQIKLPRNLDEFQANSDLITACHSQLEGGFGSQIIDASLNAPGSWHDAHVSHHIFECLRTRVPEGYYLVADTAFPRGNDSITGERIPANPTEQEQFMAFNQQLLSFRQTAEWVPLPINDPQGRLLLLEIIARLFNIQTVCVGINQIRNVYEPIWCASEDEQLWNILGDMVFGEIQKQDRVSQFHVVAVPDT</sequence>
<protein>
    <recommendedName>
        <fullName evidence="3">DDE Tnp4 domain-containing protein</fullName>
    </recommendedName>
</protein>
<organism evidence="4 5">
    <name type="scientific">Gymnopus androsaceus JB14</name>
    <dbReference type="NCBI Taxonomy" id="1447944"/>
    <lineage>
        <taxon>Eukaryota</taxon>
        <taxon>Fungi</taxon>
        <taxon>Dikarya</taxon>
        <taxon>Basidiomycota</taxon>
        <taxon>Agaricomycotina</taxon>
        <taxon>Agaricomycetes</taxon>
        <taxon>Agaricomycetidae</taxon>
        <taxon>Agaricales</taxon>
        <taxon>Marasmiineae</taxon>
        <taxon>Omphalotaceae</taxon>
        <taxon>Gymnopus</taxon>
    </lineage>
</organism>
<feature type="domain" description="DDE Tnp4" evidence="3">
    <location>
        <begin position="178"/>
        <end position="258"/>
    </location>
</feature>
<evidence type="ECO:0000313" key="4">
    <source>
        <dbReference type="EMBL" id="KAE9407420.1"/>
    </source>
</evidence>
<dbReference type="GO" id="GO:0046872">
    <property type="term" value="F:metal ion binding"/>
    <property type="evidence" value="ECO:0007669"/>
    <property type="project" value="UniProtKB-KW"/>
</dbReference>
<dbReference type="PANTHER" id="PTHR48471:SF1">
    <property type="entry name" value="DDE TNP4 DOMAIN-CONTAINING PROTEIN"/>
    <property type="match status" value="1"/>
</dbReference>
<dbReference type="Pfam" id="PF13359">
    <property type="entry name" value="DDE_Tnp_4"/>
    <property type="match status" value="1"/>
</dbReference>